<sequence length="466" mass="51438">MVVLCAIGLGMSTLSTAGTPSSSLIPSNTLIDSAISNSKISAMLGIINFSYLNHAHTRQDTHSLALGGHLYVHSPQFAGFSLGVGGDFATWTGFYQHEDPELTGPYPSHGIAIVRQAYLQYHHGPFIIRAGRQFIDTPYANWDDYTYNPRAFTGISAVVDIIGHPKDEQWSGNSPLAIGGSPATLSFMAARIYSYASRFSATFTTGNRYTSAHTNGFYVLGARYQTPFLGNHLELQVWDYHFYGFANMCYGDAEISRPISNGVFLFGNFQMVSEGSSGVSTSFLNALNADSVDAHIYGGRIGVKFARNYDDNVALVADYSPRNYNSFRHGGMVHPYNDISGTLYTTTMQTGISDYGPGYAYGIASNFGFFANRLKFNASFIRYLVRYGFGGSVYSYNGAYGFPTGEAVPNQKLWSMDLGFSYDLSSILNGLYIADYTDISIAQNEAGYAHYQNPYFSNRFYFKYRF</sequence>
<protein>
    <recommendedName>
        <fullName evidence="4">Outer membrane porin, OprD family</fullName>
    </recommendedName>
</protein>
<keyword evidence="1" id="KW-0732">Signal</keyword>
<proteinExistence type="predicted"/>
<dbReference type="AlphaFoldDB" id="A0A2Z6IFS1"/>
<evidence type="ECO:0000313" key="3">
    <source>
        <dbReference type="Proteomes" id="UP000280188"/>
    </source>
</evidence>
<organism evidence="2 3">
    <name type="scientific">Acidithiobacillus ferridurans</name>
    <dbReference type="NCBI Taxonomy" id="1232575"/>
    <lineage>
        <taxon>Bacteria</taxon>
        <taxon>Pseudomonadati</taxon>
        <taxon>Pseudomonadota</taxon>
        <taxon>Acidithiobacillia</taxon>
        <taxon>Acidithiobacillales</taxon>
        <taxon>Acidithiobacillaceae</taxon>
        <taxon>Acidithiobacillus</taxon>
    </lineage>
</organism>
<dbReference type="Proteomes" id="UP000280188">
    <property type="component" value="Chromosome"/>
</dbReference>
<evidence type="ECO:0008006" key="4">
    <source>
        <dbReference type="Google" id="ProtNLM"/>
    </source>
</evidence>
<keyword evidence="3" id="KW-1185">Reference proteome</keyword>
<name>A0A2Z6IFS1_ACIFI</name>
<feature type="signal peptide" evidence="1">
    <location>
        <begin position="1"/>
        <end position="17"/>
    </location>
</feature>
<dbReference type="InterPro" id="IPR023614">
    <property type="entry name" value="Porin_dom_sf"/>
</dbReference>
<evidence type="ECO:0000313" key="2">
    <source>
        <dbReference type="EMBL" id="BBF64169.1"/>
    </source>
</evidence>
<evidence type="ECO:0000256" key="1">
    <source>
        <dbReference type="SAM" id="SignalP"/>
    </source>
</evidence>
<dbReference type="EMBL" id="AP018795">
    <property type="protein sequence ID" value="BBF64169.1"/>
    <property type="molecule type" value="Genomic_DNA"/>
</dbReference>
<accession>A0A2Z6IFS1</accession>
<gene>
    <name evidence="2" type="ORF">AFERRID_03870</name>
</gene>
<dbReference type="Gene3D" id="2.40.160.10">
    <property type="entry name" value="Porin"/>
    <property type="match status" value="1"/>
</dbReference>
<dbReference type="KEGG" id="afj:AFERRID_03870"/>
<feature type="chain" id="PRO_5016299902" description="Outer membrane porin, OprD family" evidence="1">
    <location>
        <begin position="18"/>
        <end position="466"/>
    </location>
</feature>
<reference evidence="2 3" key="1">
    <citation type="journal article" date="2018" name="Microbiol. Resour. Announc.">
        <title>Complete Genome Sequence of Acidithiobacillus ferridurans JCM 18981.</title>
        <authorList>
            <person name="Miyauchi T."/>
            <person name="Kouzuma A."/>
            <person name="Abe T."/>
            <person name="Watanabe K."/>
        </authorList>
    </citation>
    <scope>NUCLEOTIDE SEQUENCE [LARGE SCALE GENOMIC DNA]</scope>
    <source>
        <strain evidence="3">ATCC 33020 / DSM 29468 / JCM 18981 / 11Fe</strain>
    </source>
</reference>